<name>A0AAE0WGZ1_9PEZI</name>
<dbReference type="InterPro" id="IPR046623">
    <property type="entry name" value="DUF6536"/>
</dbReference>
<evidence type="ECO:0000313" key="4">
    <source>
        <dbReference type="Proteomes" id="UP001274830"/>
    </source>
</evidence>
<reference evidence="3" key="1">
    <citation type="submission" date="2023-07" db="EMBL/GenBank/DDBJ databases">
        <title>Black Yeasts Isolated from many extreme environments.</title>
        <authorList>
            <person name="Coleine C."/>
            <person name="Stajich J.E."/>
            <person name="Selbmann L."/>
        </authorList>
    </citation>
    <scope>NUCLEOTIDE SEQUENCE</scope>
    <source>
        <strain evidence="3">CCFEE 5485</strain>
    </source>
</reference>
<feature type="transmembrane region" description="Helical" evidence="1">
    <location>
        <begin position="190"/>
        <end position="206"/>
    </location>
</feature>
<dbReference type="PANTHER" id="PTHR35395">
    <property type="entry name" value="DUF6536 DOMAIN-CONTAINING PROTEIN"/>
    <property type="match status" value="1"/>
</dbReference>
<dbReference type="EMBL" id="JAUTXT010000070">
    <property type="protein sequence ID" value="KAK3669847.1"/>
    <property type="molecule type" value="Genomic_DNA"/>
</dbReference>
<dbReference type="PANTHER" id="PTHR35395:SF1">
    <property type="entry name" value="DUF6536 DOMAIN-CONTAINING PROTEIN"/>
    <property type="match status" value="1"/>
</dbReference>
<feature type="transmembrane region" description="Helical" evidence="1">
    <location>
        <begin position="628"/>
        <end position="645"/>
    </location>
</feature>
<evidence type="ECO:0000256" key="1">
    <source>
        <dbReference type="SAM" id="Phobius"/>
    </source>
</evidence>
<feature type="transmembrane region" description="Helical" evidence="1">
    <location>
        <begin position="563"/>
        <end position="584"/>
    </location>
</feature>
<dbReference type="Proteomes" id="UP001274830">
    <property type="component" value="Unassembled WGS sequence"/>
</dbReference>
<keyword evidence="1" id="KW-1133">Transmembrane helix</keyword>
<feature type="domain" description="DUF6536" evidence="2">
    <location>
        <begin position="78"/>
        <end position="229"/>
    </location>
</feature>
<feature type="transmembrane region" description="Helical" evidence="1">
    <location>
        <begin position="127"/>
        <end position="149"/>
    </location>
</feature>
<dbReference type="Pfam" id="PF20163">
    <property type="entry name" value="DUF6536"/>
    <property type="match status" value="1"/>
</dbReference>
<keyword evidence="4" id="KW-1185">Reference proteome</keyword>
<proteinExistence type="predicted"/>
<organism evidence="3 4">
    <name type="scientific">Recurvomyces mirabilis</name>
    <dbReference type="NCBI Taxonomy" id="574656"/>
    <lineage>
        <taxon>Eukaryota</taxon>
        <taxon>Fungi</taxon>
        <taxon>Dikarya</taxon>
        <taxon>Ascomycota</taxon>
        <taxon>Pezizomycotina</taxon>
        <taxon>Dothideomycetes</taxon>
        <taxon>Dothideomycetidae</taxon>
        <taxon>Mycosphaerellales</taxon>
        <taxon>Teratosphaeriaceae</taxon>
        <taxon>Recurvomyces</taxon>
    </lineage>
</organism>
<protein>
    <recommendedName>
        <fullName evidence="2">DUF6536 domain-containing protein</fullName>
    </recommendedName>
</protein>
<feature type="transmembrane region" description="Helical" evidence="1">
    <location>
        <begin position="502"/>
        <end position="524"/>
    </location>
</feature>
<dbReference type="AlphaFoldDB" id="A0AAE0WGZ1"/>
<accession>A0AAE0WGZ1</accession>
<keyword evidence="1" id="KW-0472">Membrane</keyword>
<gene>
    <name evidence="3" type="ORF">LTR78_010305</name>
</gene>
<evidence type="ECO:0000259" key="2">
    <source>
        <dbReference type="Pfam" id="PF20163"/>
    </source>
</evidence>
<evidence type="ECO:0000313" key="3">
    <source>
        <dbReference type="EMBL" id="KAK3669847.1"/>
    </source>
</evidence>
<keyword evidence="1" id="KW-0812">Transmembrane</keyword>
<comment type="caution">
    <text evidence="3">The sequence shown here is derived from an EMBL/GenBank/DDBJ whole genome shotgun (WGS) entry which is preliminary data.</text>
</comment>
<sequence>MEGPSRDYGIELTAVPKSRAPTYSTPTNFWDGLSNDNEFLINRDNKKGLNADDVSLRPVSLAPTSQSNRERRKKLQGWRFGVTCAAWTAFSVLLLNLILTIVAISKFGSNGGVGTAYEGSCEVVNSWTTWLHILINALSSILLSASNYTMQCLCSPTRKEIDEAHAKGDWLDIGVASVRNIWRIRWTRRLLWWGLALSSIPIHLLYNSAIFKSLGTNEYTAAVVNTDFLDGGAFNNRYNEWPNHYNSTISSDAYSQLQSMQSSFQNNLHNSSAVANLSNSDCIAAYGTSFVAAYNHVLIITSERRNTTNDTVFWEQQTEYDPQSGGYPSYFWICNDLSVSSYQESCDIPTARKNATNWTVNGAKIEYCLAAITPPHCKLQFSVQILVTVILMNAAKSLCMFMTLYRQRESTLVTIGDAVSSFLERPDELTKGRCLMAKVDVEEGPLRWRLRTHKQESLDTNAVIRRFFGQAPPEPPNLKPPAVTYYAPLRRRWFAGASIKRWVITMGLCLVALITGASLLGAGASNIGQYLGTGSSVFDLGFGAVDSRALLSVGLPQDGAGGLVTAVLLANLPQAVVSFLYLTYNGLLTSMLLCHEYSKYAMDGRRKPLRVTTSHGQQRSTYYLNLPYTYSIPLLIASGTLHWLISQSIFLARLNVYGGQGSDQAEYSEIG</sequence>
<feature type="transmembrane region" description="Helical" evidence="1">
    <location>
        <begin position="80"/>
        <end position="107"/>
    </location>
</feature>